<dbReference type="InterPro" id="IPR029024">
    <property type="entry name" value="TerB-like"/>
</dbReference>
<name>A0A850QLG3_PHODD</name>
<comment type="caution">
    <text evidence="1">The sequence shown here is derived from an EMBL/GenBank/DDBJ whole genome shotgun (WGS) entry which is preliminary data.</text>
</comment>
<dbReference type="EMBL" id="JABXOR010000174">
    <property type="protein sequence ID" value="NVO99132.1"/>
    <property type="molecule type" value="Genomic_DNA"/>
</dbReference>
<accession>A0A850QLG3</accession>
<reference evidence="1 2" key="1">
    <citation type="submission" date="2020-06" db="EMBL/GenBank/DDBJ databases">
        <title>Photobacterium damselae subsp. damselae comparative genomics.</title>
        <authorList>
            <person name="Osorio C.R."/>
        </authorList>
    </citation>
    <scope>NUCLEOTIDE SEQUENCE [LARGE SCALE GENOMIC DNA]</scope>
    <source>
        <strain evidence="1 2">TW250/03</strain>
    </source>
</reference>
<evidence type="ECO:0000313" key="1">
    <source>
        <dbReference type="EMBL" id="NVO99132.1"/>
    </source>
</evidence>
<dbReference type="Proteomes" id="UP000533429">
    <property type="component" value="Unassembled WGS sequence"/>
</dbReference>
<protein>
    <submittedName>
        <fullName evidence="1">TerB family tellurite resistance protein</fullName>
    </submittedName>
</protein>
<dbReference type="RefSeq" id="WP_138243209.1">
    <property type="nucleotide sequence ID" value="NZ_JABWTO010000106.1"/>
</dbReference>
<sequence>MFLNRLNLDEKDAFLHLAHHIANSDKTFSAEEQVVIAKYCMEMQVDNISYEHRNFDLSKTLDVFKLESHKKIALLELMALIYADGVISKEELCLIDMIVEHFDLNPNLAIVYREWAKGISALLLQGEALIHL</sequence>
<dbReference type="Gene3D" id="1.10.3680.10">
    <property type="entry name" value="TerB-like"/>
    <property type="match status" value="1"/>
</dbReference>
<dbReference type="SUPFAM" id="SSF158682">
    <property type="entry name" value="TerB-like"/>
    <property type="match status" value="1"/>
</dbReference>
<organism evidence="1 2">
    <name type="scientific">Photobacterium damselae subsp. damselae</name>
    <name type="common">Listonella damsela</name>
    <dbReference type="NCBI Taxonomy" id="85581"/>
    <lineage>
        <taxon>Bacteria</taxon>
        <taxon>Pseudomonadati</taxon>
        <taxon>Pseudomonadota</taxon>
        <taxon>Gammaproteobacteria</taxon>
        <taxon>Vibrionales</taxon>
        <taxon>Vibrionaceae</taxon>
        <taxon>Photobacterium</taxon>
    </lineage>
</organism>
<proteinExistence type="predicted"/>
<evidence type="ECO:0000313" key="2">
    <source>
        <dbReference type="Proteomes" id="UP000533429"/>
    </source>
</evidence>
<dbReference type="AlphaFoldDB" id="A0A850QLG3"/>
<gene>
    <name evidence="1" type="ORF">HWA77_02775</name>
</gene>